<dbReference type="InterPro" id="IPR055404">
    <property type="entry name" value="ARM_KNTC1_2nd"/>
</dbReference>
<dbReference type="Pfam" id="PF24515">
    <property type="entry name" value="ARM_KNTC1_3rd"/>
    <property type="match status" value="1"/>
</dbReference>
<evidence type="ECO:0000256" key="1">
    <source>
        <dbReference type="SAM" id="MobiDB-lite"/>
    </source>
</evidence>
<dbReference type="GO" id="GO:1990423">
    <property type="term" value="C:RZZ complex"/>
    <property type="evidence" value="ECO:0007669"/>
    <property type="project" value="TreeGrafter"/>
</dbReference>
<dbReference type="InterPro" id="IPR052802">
    <property type="entry name" value="KNTC1"/>
</dbReference>
<dbReference type="InterPro" id="IPR036322">
    <property type="entry name" value="WD40_repeat_dom_sf"/>
</dbReference>
<gene>
    <name evidence="6" type="ORF">FCC1311_053792</name>
</gene>
<evidence type="ECO:0000313" key="7">
    <source>
        <dbReference type="Proteomes" id="UP000241890"/>
    </source>
</evidence>
<dbReference type="InParanoid" id="A0A2R5GDZ6"/>
<dbReference type="Pfam" id="PF24520">
    <property type="entry name" value="ARM_KNTC1_1st"/>
    <property type="match status" value="1"/>
</dbReference>
<evidence type="ECO:0000259" key="5">
    <source>
        <dbReference type="Pfam" id="PF24520"/>
    </source>
</evidence>
<dbReference type="GO" id="GO:0007094">
    <property type="term" value="P:mitotic spindle assembly checkpoint signaling"/>
    <property type="evidence" value="ECO:0007669"/>
    <property type="project" value="TreeGrafter"/>
</dbReference>
<feature type="domain" description="KNTC1 second ARM-repeats" evidence="4">
    <location>
        <begin position="805"/>
        <end position="930"/>
    </location>
</feature>
<dbReference type="Pfam" id="PF10493">
    <property type="entry name" value="Rod_C"/>
    <property type="match status" value="1"/>
</dbReference>
<keyword evidence="7" id="KW-1185">Reference proteome</keyword>
<name>A0A2R5GDZ6_9STRA</name>
<dbReference type="InterPro" id="IPR055405">
    <property type="entry name" value="ARM_KNTC1_3rd"/>
</dbReference>
<feature type="region of interest" description="Disordered" evidence="1">
    <location>
        <begin position="29"/>
        <end position="67"/>
    </location>
</feature>
<reference evidence="6 7" key="1">
    <citation type="submission" date="2017-12" db="EMBL/GenBank/DDBJ databases">
        <title>Sequencing, de novo assembly and annotation of complete genome of a new Thraustochytrid species, strain FCC1311.</title>
        <authorList>
            <person name="Sedici K."/>
            <person name="Godart F."/>
            <person name="Aiese Cigliano R."/>
            <person name="Sanseverino W."/>
            <person name="Barakat M."/>
            <person name="Ortet P."/>
            <person name="Marechal E."/>
            <person name="Cagnac O."/>
            <person name="Amato A."/>
        </authorList>
    </citation>
    <scope>NUCLEOTIDE SEQUENCE [LARGE SCALE GENOMIC DNA]</scope>
</reference>
<dbReference type="SUPFAM" id="SSF50978">
    <property type="entry name" value="WD40 repeat-like"/>
    <property type="match status" value="1"/>
</dbReference>
<feature type="domain" description="KNTC1 third ARM-repeats" evidence="3">
    <location>
        <begin position="1252"/>
        <end position="1438"/>
    </location>
</feature>
<dbReference type="GO" id="GO:1903394">
    <property type="term" value="P:protein localization to kinetochore involved in kinetochore assembly"/>
    <property type="evidence" value="ECO:0007669"/>
    <property type="project" value="TreeGrafter"/>
</dbReference>
<evidence type="ECO:0000259" key="4">
    <source>
        <dbReference type="Pfam" id="PF24516"/>
    </source>
</evidence>
<dbReference type="OrthoDB" id="78320at2759"/>
<comment type="caution">
    <text evidence="6">The sequence shown here is derived from an EMBL/GenBank/DDBJ whole genome shotgun (WGS) entry which is preliminary data.</text>
</comment>
<organism evidence="6 7">
    <name type="scientific">Hondaea fermentalgiana</name>
    <dbReference type="NCBI Taxonomy" id="2315210"/>
    <lineage>
        <taxon>Eukaryota</taxon>
        <taxon>Sar</taxon>
        <taxon>Stramenopiles</taxon>
        <taxon>Bigyra</taxon>
        <taxon>Labyrinthulomycetes</taxon>
        <taxon>Thraustochytrida</taxon>
        <taxon>Thraustochytriidae</taxon>
        <taxon>Hondaea</taxon>
    </lineage>
</organism>
<dbReference type="InterPro" id="IPR055403">
    <property type="entry name" value="ARM_KNTC1_1st"/>
</dbReference>
<feature type="domain" description="KNTC1 first ARM-repeats" evidence="5">
    <location>
        <begin position="438"/>
        <end position="656"/>
    </location>
</feature>
<dbReference type="EMBL" id="BEYU01000053">
    <property type="protein sequence ID" value="GBG29157.1"/>
    <property type="molecule type" value="Genomic_DNA"/>
</dbReference>
<dbReference type="GO" id="GO:0031267">
    <property type="term" value="F:small GTPase binding"/>
    <property type="evidence" value="ECO:0007669"/>
    <property type="project" value="TreeGrafter"/>
</dbReference>
<sequence>MAQTGMDRDLFALATVVEVDLVAAGKQTEVGDASTAKRQSQESDAENDATAGNLGAEQGLSQSGNEKLPQQGSIVYAAAQASGHSEDDEHDDGTVQPGTMMCLGAGKDLRLLELDAKMGPAIERARFSLSADVLAWNSSGTCFCVGDARGTLHFISDRGSLLFSQPMLGTRGQRFDCMTFLEQPSFFDSEQVGEELFIASRNPARLFRFSNLCLHLLEDAAEGGNTALLKSVRDSASMQSFELDPSCAAGGSMGMLVARNEATGFLRVLLAARDAPQLSVWVSVDSRSPLRCDSVGGDPLDSTSPFCALENTASQTMAVTLSQSGRVCLWDARRATLLRCLCVSPGIVDIACMGTGARLGILRADGTLQVARIRLHGSTTLETLYESRVRDEDEASDTASRLVAIPGSRSFAIRQQSTGGVKGIVCFESNDAMRFESLLSGGRFDEALALATQHDLPGRDRAFKGKLSQLLETARSHLLDGEGISDLPETIYEKFFGVVDELIAMDPQRFLGFVVQGCMQVRLPGAPAAQKRLLRKAEDLCSDHAHEALLAQVKDALYRLETYTLLSDAFDCEEWQRFRTCRLMQALTLFLQKGQLQMGAIVLHRHIRAEEDDVVRLLAYIPAETSSEVLVDWLRDHVGPHVRSHGQKAQLASWSVFMASKTLDAVSALSLIQEAAMIASAQVQTEREKLKLRLCSPGELARQAAESGPRAENHAIAELERLRADLVEVIHLQREHALAISVEAFRSASRVEVLMDMMSRVTAPELIARATKDHLRPCAARYGVDADEVLVRYISRVALEIDSSSSAWEQCAVKAVGQIGDLTAASRAVLTLMRNIVPPYSDELSAVVETAMTWTTDLQGEILDQKRLMDLSSLLSSFQLDRQINFGSATQAKAILMYVLAQSETVAERAVQIARAYRCFDVADVFATLFENMTLQSEPPSEEKVRELHSLMVELCPDVVVSVEERVRNFCMWGLAEESDAESDEERLALARLGAMVGACGGHAWSAGFEAARDLQTEFSIRLDLQDFSLDGDAEGLLELHVMRESTNSKTTELGRRASLLGFSREQMAGRVAIWLARQEPKNLDACLAWGARPMSQYWKQRLAVELAMRFPSSSRAQRAGHDLLVDVCLNTKDDAQICRATTLLRSSSLVQAVLDRCGDGFEWDASEDAAVPTRSLARAAHAWFKEHGTVLESTAVLPLLAGFLYALGARQNPEPAAEALMGHLSQNGALQLGLRVVGIAVRPGLTETAMKLVRGLADKVLSAPHMDADLALGYLLADAQGSSAFASFRSSLPKNDRGDFARLQKLAGVGISLGRCRHMQDVVLDCQRMQENARWWTWLQSLNVDFDPTRFTAEGAKANVYLQQTLLQLCIPRSGYDLEKTVAFAETYKVRNDLVHGLYLKLLFLDETADLNKHRDEIALARCRMDDSLLLQVCEHVFPRVPGTSYERLEAVCRLCAWPGQAKYLQVLELLRICEVRLNLHALFEENPWPALELCLEPDTVKWLVALSDPLDLDPNDFYLCLVRKLMRAGESVTKSVLPVLNNVKSHGRVLEACSWLVGQVGTPEAKLLILRFALERAESDEMTRLANQLATELDLRRAGIAARLPSKKADLDYGKLIADLYDRFGPVAATQWQDRHRLHQVAEQLAHRHGVDLLEVRKRLVLGWLATTSTSSSSTTTTSSASARLQEAQQVEEELLQRIVYTMSARPGPDADRDTCRGIAYLLNFAFQTDVPGRSFASRARALRAVFRLGSSAQIDSVYSQRGADALPLDLHLQYCIYMSVFEDLHLPHTFDQLVQCDKRGLVRGLWRDHRGDERAVQLVAHLMLDFDLLDEPKIVQALLRQMLSLGMRREFFFTTQQILQRRVEIADLPELFAQAHKASAQEDAEDAALQQLITALVRSHPGLLAQQR</sequence>
<accession>A0A2R5GDZ6</accession>
<dbReference type="GO" id="GO:0000070">
    <property type="term" value="P:mitotic sister chromatid segregation"/>
    <property type="evidence" value="ECO:0007669"/>
    <property type="project" value="TreeGrafter"/>
</dbReference>
<dbReference type="InterPro" id="IPR019527">
    <property type="entry name" value="RZZ-complex_KNTC1/ROD_C"/>
</dbReference>
<evidence type="ECO:0000313" key="6">
    <source>
        <dbReference type="EMBL" id="GBG29157.1"/>
    </source>
</evidence>
<proteinExistence type="predicted"/>
<dbReference type="GO" id="GO:0005737">
    <property type="term" value="C:cytoplasm"/>
    <property type="evidence" value="ECO:0007669"/>
    <property type="project" value="TreeGrafter"/>
</dbReference>
<dbReference type="Proteomes" id="UP000241890">
    <property type="component" value="Unassembled WGS sequence"/>
</dbReference>
<evidence type="ECO:0000259" key="3">
    <source>
        <dbReference type="Pfam" id="PF24515"/>
    </source>
</evidence>
<dbReference type="GO" id="GO:0005828">
    <property type="term" value="C:kinetochore microtubule"/>
    <property type="evidence" value="ECO:0007669"/>
    <property type="project" value="TreeGrafter"/>
</dbReference>
<dbReference type="PANTHER" id="PTHR15688:SF1">
    <property type="entry name" value="KINETOCHORE-ASSOCIATED PROTEIN 1"/>
    <property type="match status" value="1"/>
</dbReference>
<dbReference type="Pfam" id="PF24516">
    <property type="entry name" value="ARM_KNTC1_2nd"/>
    <property type="match status" value="1"/>
</dbReference>
<feature type="domain" description="RZZ complex subunit KNTC1/ROD C-terminal" evidence="2">
    <location>
        <begin position="1633"/>
        <end position="1853"/>
    </location>
</feature>
<evidence type="ECO:0000259" key="2">
    <source>
        <dbReference type="Pfam" id="PF10493"/>
    </source>
</evidence>
<protein>
    <submittedName>
        <fullName evidence="6">Kinetochore-associated protein 1</fullName>
    </submittedName>
</protein>
<dbReference type="PANTHER" id="PTHR15688">
    <property type="entry name" value="KINETOCHORE-ASSOCIATED PROTEIN 1"/>
    <property type="match status" value="1"/>
</dbReference>